<dbReference type="AlphaFoldDB" id="A0A1L8WQI8"/>
<evidence type="ECO:0000313" key="2">
    <source>
        <dbReference type="EMBL" id="OJG83276.1"/>
    </source>
</evidence>
<gene>
    <name evidence="2" type="ORF">RV14_GL001634</name>
</gene>
<sequence>MNATNTFIIAEIKKVARDRIKIIQEKNKSANASSKKQSLGISAVKERMKRK</sequence>
<protein>
    <submittedName>
        <fullName evidence="2">Uncharacterized protein</fullName>
    </submittedName>
</protein>
<comment type="caution">
    <text evidence="2">The sequence shown here is derived from an EMBL/GenBank/DDBJ whole genome shotgun (WGS) entry which is preliminary data.</text>
</comment>
<evidence type="ECO:0000256" key="1">
    <source>
        <dbReference type="SAM" id="MobiDB-lite"/>
    </source>
</evidence>
<dbReference type="STRING" id="150033.RV14_GL001634"/>
<dbReference type="Proteomes" id="UP000182152">
    <property type="component" value="Unassembled WGS sequence"/>
</dbReference>
<organism evidence="2 3">
    <name type="scientific">Enterococcus ratti</name>
    <dbReference type="NCBI Taxonomy" id="150033"/>
    <lineage>
        <taxon>Bacteria</taxon>
        <taxon>Bacillati</taxon>
        <taxon>Bacillota</taxon>
        <taxon>Bacilli</taxon>
        <taxon>Lactobacillales</taxon>
        <taxon>Enterococcaceae</taxon>
        <taxon>Enterococcus</taxon>
    </lineage>
</organism>
<accession>A0A1L8WQI8</accession>
<reference evidence="2 3" key="1">
    <citation type="submission" date="2014-12" db="EMBL/GenBank/DDBJ databases">
        <title>Draft genome sequences of 29 type strains of Enterococci.</title>
        <authorList>
            <person name="Zhong Z."/>
            <person name="Sun Z."/>
            <person name="Liu W."/>
            <person name="Zhang W."/>
            <person name="Zhang H."/>
        </authorList>
    </citation>
    <scope>NUCLEOTIDE SEQUENCE [LARGE SCALE GENOMIC DNA]</scope>
    <source>
        <strain evidence="2 3">DSM 15687</strain>
    </source>
</reference>
<feature type="region of interest" description="Disordered" evidence="1">
    <location>
        <begin position="27"/>
        <end position="51"/>
    </location>
</feature>
<dbReference type="EMBL" id="JXLB01000004">
    <property type="protein sequence ID" value="OJG83276.1"/>
    <property type="molecule type" value="Genomic_DNA"/>
</dbReference>
<name>A0A1L8WQI8_9ENTE</name>
<evidence type="ECO:0000313" key="3">
    <source>
        <dbReference type="Proteomes" id="UP000182152"/>
    </source>
</evidence>
<proteinExistence type="predicted"/>
<keyword evidence="3" id="KW-1185">Reference proteome</keyword>
<feature type="compositionally biased region" description="Low complexity" evidence="1">
    <location>
        <begin position="29"/>
        <end position="38"/>
    </location>
</feature>